<evidence type="ECO:0000313" key="1">
    <source>
        <dbReference type="EMBL" id="MDU8886057.1"/>
    </source>
</evidence>
<evidence type="ECO:0000313" key="2">
    <source>
        <dbReference type="Proteomes" id="UP001268651"/>
    </source>
</evidence>
<accession>A0ABU3U6N2</accession>
<reference evidence="1 2" key="1">
    <citation type="submission" date="2023-10" db="EMBL/GenBank/DDBJ databases">
        <title>Marimonas sp. nov. isolated from tidal mud flat.</title>
        <authorList>
            <person name="Jaincy N.J."/>
            <person name="Srinivasan S."/>
            <person name="Lee S.-S."/>
        </authorList>
    </citation>
    <scope>NUCLEOTIDE SEQUENCE [LARGE SCALE GENOMIC DNA]</scope>
    <source>
        <strain evidence="1 2">MJ-SS3</strain>
    </source>
</reference>
<gene>
    <name evidence="1" type="ORF">RXV94_07790</name>
</gene>
<comment type="caution">
    <text evidence="1">The sequence shown here is derived from an EMBL/GenBank/DDBJ whole genome shotgun (WGS) entry which is preliminary data.</text>
</comment>
<dbReference type="EMBL" id="JAWHTF010000003">
    <property type="protein sequence ID" value="MDU8886057.1"/>
    <property type="molecule type" value="Genomic_DNA"/>
</dbReference>
<evidence type="ECO:0008006" key="3">
    <source>
        <dbReference type="Google" id="ProtNLM"/>
    </source>
</evidence>
<dbReference type="RefSeq" id="WP_316661981.1">
    <property type="nucleotide sequence ID" value="NZ_JAWHTF010000003.1"/>
</dbReference>
<protein>
    <recommendedName>
        <fullName evidence="3">DUF1579 domain-containing protein</fullName>
    </recommendedName>
</protein>
<dbReference type="Proteomes" id="UP001268651">
    <property type="component" value="Unassembled WGS sequence"/>
</dbReference>
<sequence length="166" mass="19191">MKLFFTLLFSFATFTFYSQNNTCNCCDAKHAEFDFWIGSWTVTGPNGNVVGTNVLDKIQDKCVLQENWTSTKGKLTGTSYSFYNSSTKQWEQIWVDNQGGSLHLKGNKVENQMILKTDEEKNKDGQPFYHRVTWTDNEDGTVRQYWETITNETEITVAFDGLYKKD</sequence>
<name>A0ABU3U6N2_9FLAO</name>
<organism evidence="1 2">
    <name type="scientific">Gilvirhabdus luticola</name>
    <dbReference type="NCBI Taxonomy" id="3079858"/>
    <lineage>
        <taxon>Bacteria</taxon>
        <taxon>Pseudomonadati</taxon>
        <taxon>Bacteroidota</taxon>
        <taxon>Flavobacteriia</taxon>
        <taxon>Flavobacteriales</taxon>
        <taxon>Flavobacteriaceae</taxon>
        <taxon>Gilvirhabdus</taxon>
    </lineage>
</organism>
<keyword evidence="2" id="KW-1185">Reference proteome</keyword>
<proteinExistence type="predicted"/>